<comment type="caution">
    <text evidence="1">The sequence shown here is derived from an EMBL/GenBank/DDBJ whole genome shotgun (WGS) entry which is preliminary data.</text>
</comment>
<gene>
    <name evidence="1" type="ORF">GCM10011332_04250</name>
</gene>
<dbReference type="AlphaFoldDB" id="A0A917F6H4"/>
<keyword evidence="2" id="KW-1185">Reference proteome</keyword>
<sequence>MYEDDKIEFKIDAFTPDTIPMFRLAEYLDQLAKLFGNKDKVHFRELKKGSAIAVIDVEAIAAPKVKDRLRTIDTVDADKSVCEAFDKINNMLASDNAVGYLSRHAANKTEAIYEFSGRNKSHPLEYGAVTQAGTLTGVVVKVGGIDKTIPVHLQDMDGHIWKCEATVEQSKELIKHYYEGPIRVYGEGRWIQDENGNWQQKQYFRISSYEVLDNTPLTDFVLDIRDEFADAWGDDPLKAVYEERYGSETKGDN</sequence>
<reference evidence="1" key="1">
    <citation type="journal article" date="2014" name="Int. J. Syst. Evol. Microbiol.">
        <title>Complete genome sequence of Corynebacterium casei LMG S-19264T (=DSM 44701T), isolated from a smear-ripened cheese.</title>
        <authorList>
            <consortium name="US DOE Joint Genome Institute (JGI-PGF)"/>
            <person name="Walter F."/>
            <person name="Albersmeier A."/>
            <person name="Kalinowski J."/>
            <person name="Ruckert C."/>
        </authorList>
    </citation>
    <scope>NUCLEOTIDE SEQUENCE</scope>
    <source>
        <strain evidence="1">CGMCC 1.15254</strain>
    </source>
</reference>
<name>A0A917F6H4_9PROT</name>
<dbReference type="EMBL" id="BMHV01000002">
    <property type="protein sequence ID" value="GGF54004.1"/>
    <property type="molecule type" value="Genomic_DNA"/>
</dbReference>
<dbReference type="Proteomes" id="UP000632498">
    <property type="component" value="Unassembled WGS sequence"/>
</dbReference>
<evidence type="ECO:0000313" key="1">
    <source>
        <dbReference type="EMBL" id="GGF54004.1"/>
    </source>
</evidence>
<protein>
    <submittedName>
        <fullName evidence="1">Uncharacterized protein</fullName>
    </submittedName>
</protein>
<dbReference type="RefSeq" id="WP_188660833.1">
    <property type="nucleotide sequence ID" value="NZ_BMHV01000002.1"/>
</dbReference>
<reference evidence="1" key="2">
    <citation type="submission" date="2020-09" db="EMBL/GenBank/DDBJ databases">
        <authorList>
            <person name="Sun Q."/>
            <person name="Zhou Y."/>
        </authorList>
    </citation>
    <scope>NUCLEOTIDE SEQUENCE</scope>
    <source>
        <strain evidence="1">CGMCC 1.15254</strain>
    </source>
</reference>
<proteinExistence type="predicted"/>
<accession>A0A917F6H4</accession>
<evidence type="ECO:0000313" key="2">
    <source>
        <dbReference type="Proteomes" id="UP000632498"/>
    </source>
</evidence>
<organism evidence="1 2">
    <name type="scientific">Terasakiella brassicae</name>
    <dbReference type="NCBI Taxonomy" id="1634917"/>
    <lineage>
        <taxon>Bacteria</taxon>
        <taxon>Pseudomonadati</taxon>
        <taxon>Pseudomonadota</taxon>
        <taxon>Alphaproteobacteria</taxon>
        <taxon>Rhodospirillales</taxon>
        <taxon>Terasakiellaceae</taxon>
        <taxon>Terasakiella</taxon>
    </lineage>
</organism>